<keyword evidence="2" id="KW-0449">Lipoprotein</keyword>
<dbReference type="RefSeq" id="WP_249473204.1">
    <property type="nucleotide sequence ID" value="NZ_JAMBEP010000001.1"/>
</dbReference>
<dbReference type="EMBL" id="JAMBEP010000001">
    <property type="protein sequence ID" value="MCL1634616.1"/>
    <property type="molecule type" value="Genomic_DNA"/>
</dbReference>
<accession>A0ABT0MIC4</accession>
<comment type="caution">
    <text evidence="2">The sequence shown here is derived from an EMBL/GenBank/DDBJ whole genome shotgun (WGS) entry which is preliminary data.</text>
</comment>
<evidence type="ECO:0000313" key="3">
    <source>
        <dbReference type="Proteomes" id="UP001431217"/>
    </source>
</evidence>
<dbReference type="InterPro" id="IPR005586">
    <property type="entry name" value="ABC_trans_aux"/>
</dbReference>
<dbReference type="Gene3D" id="3.40.50.10610">
    <property type="entry name" value="ABC-type transport auxiliary lipoprotein component"/>
    <property type="match status" value="1"/>
</dbReference>
<dbReference type="SUPFAM" id="SSF159594">
    <property type="entry name" value="XCC0632-like"/>
    <property type="match status" value="1"/>
</dbReference>
<reference evidence="2 3" key="1">
    <citation type="submission" date="2022-05" db="EMBL/GenBank/DDBJ databases">
        <title>Luteimonas sp. SX5, whole genome shotgun sequencing project.</title>
        <authorList>
            <person name="Zhao G."/>
            <person name="Shen L."/>
        </authorList>
    </citation>
    <scope>NUCLEOTIDE SEQUENCE [LARGE SCALE GENOMIC DNA]</scope>
    <source>
        <strain evidence="2 3">SX5</strain>
    </source>
</reference>
<feature type="domain" description="ABC-type transport auxiliary lipoprotein component" evidence="1">
    <location>
        <begin position="48"/>
        <end position="207"/>
    </location>
</feature>
<name>A0ABT0MIC4_9GAMM</name>
<proteinExistence type="predicted"/>
<keyword evidence="3" id="KW-1185">Reference proteome</keyword>
<evidence type="ECO:0000259" key="1">
    <source>
        <dbReference type="Pfam" id="PF03886"/>
    </source>
</evidence>
<protein>
    <submittedName>
        <fullName evidence="2">ABC-type transport auxiliary lipoprotein family protein</fullName>
    </submittedName>
</protein>
<gene>
    <name evidence="2" type="ORF">M2650_08230</name>
</gene>
<dbReference type="Proteomes" id="UP001431217">
    <property type="component" value="Unassembled WGS sequence"/>
</dbReference>
<dbReference type="Pfam" id="PF03886">
    <property type="entry name" value="ABC_trans_aux"/>
    <property type="match status" value="1"/>
</dbReference>
<sequence>MTTGIGNRESGIAKRAACATFALLVAVSLPACSILGNGSPRDRASIYAPDPRIQADPAWPDVTWQLAIAPATASRTSDTLRIAVRPTPGEIQVYRGASWAKTPTDMLEDAVLRGLEDSGKIPAVARQGSGIAADFKLVMDLRRFEADYAGRAAPTATVEVNAKLLHSIDQQVVASRTFLATHAAASTAVQDAAASFEPALAQIARDIDGWVLTSGEAHIRVHGDGRAR</sequence>
<organism evidence="2 3">
    <name type="scientific">Luteimonas galliterrae</name>
    <dbReference type="NCBI Taxonomy" id="2940486"/>
    <lineage>
        <taxon>Bacteria</taxon>
        <taxon>Pseudomonadati</taxon>
        <taxon>Pseudomonadota</taxon>
        <taxon>Gammaproteobacteria</taxon>
        <taxon>Lysobacterales</taxon>
        <taxon>Lysobacteraceae</taxon>
        <taxon>Luteimonas</taxon>
    </lineage>
</organism>
<evidence type="ECO:0000313" key="2">
    <source>
        <dbReference type="EMBL" id="MCL1634616.1"/>
    </source>
</evidence>